<dbReference type="Pfam" id="PF00069">
    <property type="entry name" value="Pkinase"/>
    <property type="match status" value="1"/>
</dbReference>
<gene>
    <name evidence="3" type="ORF">EV378_6407</name>
</gene>
<dbReference type="GO" id="GO:0004672">
    <property type="term" value="F:protein kinase activity"/>
    <property type="evidence" value="ECO:0007669"/>
    <property type="project" value="InterPro"/>
</dbReference>
<sequence length="396" mass="40704">MRQGSGESVGNGRYEIGDVIGRGRRSRVHAGYDTVLHRPVALKFLPATDDGPTPRWRAEAAALNRFDHAHLVRLLDGGEVGSEAFLVLPLMTESLAVRLDRRPLRRDHAAAVVLALADALGHVHRAGLAHGAVDADGVLLDPNGRPCWGGLPVSSTGADERADDDLRALAVLAVRCVAGAARGGVAPAAVLDAVRAAAESGRVVGAGRRLEDSLASVVPAPARPADHVAQALRRIRLRGRPGFAAALAAGFAASLLGAIVVEGGGHRPGPDVELGGPGPTTVLADPAGSDLVGSVQSALNRLGALAAEPPTAPAETREPRVARVAEDGDSPDPAPMTRRAAPPAPSPSKQQVDKPRDDAHEPADAQDDEKDGDDRTSRDDDGGGLGLVGDLLTGLL</sequence>
<reference evidence="3 4" key="1">
    <citation type="submission" date="2019-03" db="EMBL/GenBank/DDBJ databases">
        <title>Sequencing the genomes of 1000 actinobacteria strains.</title>
        <authorList>
            <person name="Klenk H.-P."/>
        </authorList>
    </citation>
    <scope>NUCLEOTIDE SEQUENCE [LARGE SCALE GENOMIC DNA]</scope>
    <source>
        <strain evidence="3 4">DSM 44969</strain>
    </source>
</reference>
<dbReference type="InterPro" id="IPR011009">
    <property type="entry name" value="Kinase-like_dom_sf"/>
</dbReference>
<dbReference type="RefSeq" id="WP_132431240.1">
    <property type="nucleotide sequence ID" value="NZ_SMFZ01000002.1"/>
</dbReference>
<dbReference type="Gene3D" id="1.10.510.10">
    <property type="entry name" value="Transferase(Phosphotransferase) domain 1"/>
    <property type="match status" value="1"/>
</dbReference>
<dbReference type="GO" id="GO:0005524">
    <property type="term" value="F:ATP binding"/>
    <property type="evidence" value="ECO:0007669"/>
    <property type="project" value="InterPro"/>
</dbReference>
<feature type="compositionally biased region" description="Basic and acidic residues" evidence="1">
    <location>
        <begin position="372"/>
        <end position="381"/>
    </location>
</feature>
<protein>
    <submittedName>
        <fullName evidence="3">Protein kinase-like protein</fullName>
    </submittedName>
</protein>
<dbReference type="OrthoDB" id="9762169at2"/>
<dbReference type="Proteomes" id="UP000295560">
    <property type="component" value="Unassembled WGS sequence"/>
</dbReference>
<name>A0A4R1HP32_PSEEN</name>
<dbReference type="PROSITE" id="PS50011">
    <property type="entry name" value="PROTEIN_KINASE_DOM"/>
    <property type="match status" value="1"/>
</dbReference>
<evidence type="ECO:0000313" key="3">
    <source>
        <dbReference type="EMBL" id="TCK22405.1"/>
    </source>
</evidence>
<organism evidence="3 4">
    <name type="scientific">Pseudonocardia endophytica</name>
    <dbReference type="NCBI Taxonomy" id="401976"/>
    <lineage>
        <taxon>Bacteria</taxon>
        <taxon>Bacillati</taxon>
        <taxon>Actinomycetota</taxon>
        <taxon>Actinomycetes</taxon>
        <taxon>Pseudonocardiales</taxon>
        <taxon>Pseudonocardiaceae</taxon>
        <taxon>Pseudonocardia</taxon>
    </lineage>
</organism>
<accession>A0A4R1HP32</accession>
<dbReference type="InterPro" id="IPR000719">
    <property type="entry name" value="Prot_kinase_dom"/>
</dbReference>
<dbReference type="SMART" id="SM00220">
    <property type="entry name" value="S_TKc"/>
    <property type="match status" value="1"/>
</dbReference>
<feature type="region of interest" description="Disordered" evidence="1">
    <location>
        <begin position="306"/>
        <end position="396"/>
    </location>
</feature>
<feature type="compositionally biased region" description="Basic and acidic residues" evidence="1">
    <location>
        <begin position="351"/>
        <end position="363"/>
    </location>
</feature>
<evidence type="ECO:0000256" key="1">
    <source>
        <dbReference type="SAM" id="MobiDB-lite"/>
    </source>
</evidence>
<proteinExistence type="predicted"/>
<dbReference type="Gene3D" id="3.30.200.20">
    <property type="entry name" value="Phosphorylase Kinase, domain 1"/>
    <property type="match status" value="1"/>
</dbReference>
<dbReference type="AlphaFoldDB" id="A0A4R1HP32"/>
<feature type="domain" description="Protein kinase" evidence="2">
    <location>
        <begin position="14"/>
        <end position="283"/>
    </location>
</feature>
<comment type="caution">
    <text evidence="3">The sequence shown here is derived from an EMBL/GenBank/DDBJ whole genome shotgun (WGS) entry which is preliminary data.</text>
</comment>
<evidence type="ECO:0000313" key="4">
    <source>
        <dbReference type="Proteomes" id="UP000295560"/>
    </source>
</evidence>
<keyword evidence="3" id="KW-0418">Kinase</keyword>
<dbReference type="SUPFAM" id="SSF56112">
    <property type="entry name" value="Protein kinase-like (PK-like)"/>
    <property type="match status" value="1"/>
</dbReference>
<evidence type="ECO:0000259" key="2">
    <source>
        <dbReference type="PROSITE" id="PS50011"/>
    </source>
</evidence>
<keyword evidence="4" id="KW-1185">Reference proteome</keyword>
<keyword evidence="3" id="KW-0808">Transferase</keyword>
<dbReference type="EMBL" id="SMFZ01000002">
    <property type="protein sequence ID" value="TCK22405.1"/>
    <property type="molecule type" value="Genomic_DNA"/>
</dbReference>
<feature type="compositionally biased region" description="Basic and acidic residues" evidence="1">
    <location>
        <begin position="315"/>
        <end position="326"/>
    </location>
</feature>